<dbReference type="PIRSF" id="PIRSF006380">
    <property type="entry name" value="UCP006380"/>
    <property type="match status" value="1"/>
</dbReference>
<dbReference type="PANTHER" id="PTHR39518:SF2">
    <property type="entry name" value="UPF0215 PROTEIN MJ1150"/>
    <property type="match status" value="1"/>
</dbReference>
<dbReference type="Proteomes" id="UP001218895">
    <property type="component" value="Chromosome"/>
</dbReference>
<name>A0AAF0G005_9EURY</name>
<dbReference type="HAMAP" id="MF_00582">
    <property type="entry name" value="UPF0215"/>
    <property type="match status" value="1"/>
</dbReference>
<dbReference type="Gene3D" id="3.30.2170.10">
    <property type="entry name" value="archaeoglobus fulgidus dsm 4304 superfamily"/>
    <property type="match status" value="1"/>
</dbReference>
<sequence>MQTAKSGIRVLGIAESFTRSAKKSFFAGVVMRKDKIIDGVAFSTATVGGMDATDTVIDIFTKLSRKDLHCIMLSGCIVSWFNIIDIEEIHKKTGFPVICATYENSEGIETKINKYFPGDSDRLLKYKNTGIREKFQLKTGFYIYLRCSGISFKDAGWLCNAFTLQGRIPEPLRVAGLLAHASSDFTIVEE</sequence>
<dbReference type="InterPro" id="IPR002802">
    <property type="entry name" value="Endo_dU"/>
</dbReference>
<dbReference type="EMBL" id="CP091092">
    <property type="protein sequence ID" value="WFN37639.1"/>
    <property type="molecule type" value="Genomic_DNA"/>
</dbReference>
<evidence type="ECO:0000313" key="2">
    <source>
        <dbReference type="EMBL" id="WFN37639.1"/>
    </source>
</evidence>
<gene>
    <name evidence="2" type="ORF">L1994_04425</name>
</gene>
<dbReference type="KEGG" id="manq:L1994_04425"/>
<dbReference type="RefSeq" id="WP_278100477.1">
    <property type="nucleotide sequence ID" value="NZ_CP091092.1"/>
</dbReference>
<comment type="similarity">
    <text evidence="1">Belongs to the UPF0215 family.</text>
</comment>
<dbReference type="GeneID" id="79949617"/>
<dbReference type="PANTHER" id="PTHR39518">
    <property type="entry name" value="UPF0215 PROTEIN MJ1150"/>
    <property type="match status" value="1"/>
</dbReference>
<evidence type="ECO:0000256" key="1">
    <source>
        <dbReference type="HAMAP-Rule" id="MF_00582"/>
    </source>
</evidence>
<evidence type="ECO:0000313" key="3">
    <source>
        <dbReference type="Proteomes" id="UP001218895"/>
    </source>
</evidence>
<protein>
    <recommendedName>
        <fullName evidence="1">UPF0215 protein L1994_04425</fullName>
    </recommendedName>
</protein>
<dbReference type="AlphaFoldDB" id="A0AAF0G005"/>
<reference evidence="2" key="1">
    <citation type="submission" date="2022-01" db="EMBL/GenBank/DDBJ databases">
        <title>Complete genome of Methanomicrobium antiquum DSM 21220.</title>
        <authorList>
            <person name="Chen S.-C."/>
            <person name="You Y.-T."/>
            <person name="Zhou Y.-Z."/>
            <person name="Lai M.-C."/>
        </authorList>
    </citation>
    <scope>NUCLEOTIDE SEQUENCE</scope>
    <source>
        <strain evidence="2">DSM 21220</strain>
    </source>
</reference>
<dbReference type="Pfam" id="PF01949">
    <property type="entry name" value="Endo_dU"/>
    <property type="match status" value="1"/>
</dbReference>
<proteinExistence type="inferred from homology"/>
<organism evidence="2 3">
    <name type="scientific">Methanomicrobium antiquum</name>
    <dbReference type="NCBI Taxonomy" id="487686"/>
    <lineage>
        <taxon>Archaea</taxon>
        <taxon>Methanobacteriati</taxon>
        <taxon>Methanobacteriota</taxon>
        <taxon>Stenosarchaea group</taxon>
        <taxon>Methanomicrobia</taxon>
        <taxon>Methanomicrobiales</taxon>
        <taxon>Methanomicrobiaceae</taxon>
        <taxon>Methanomicrobium</taxon>
    </lineage>
</organism>
<accession>A0AAF0G005</accession>
<keyword evidence="3" id="KW-1185">Reference proteome</keyword>